<keyword evidence="2" id="KW-1133">Transmembrane helix</keyword>
<keyword evidence="4" id="KW-1185">Reference proteome</keyword>
<protein>
    <submittedName>
        <fullName evidence="3">Uncharacterized protein</fullName>
    </submittedName>
</protein>
<name>A0A448XP57_9PLAT</name>
<organism evidence="3 4">
    <name type="scientific">Protopolystoma xenopodis</name>
    <dbReference type="NCBI Taxonomy" id="117903"/>
    <lineage>
        <taxon>Eukaryota</taxon>
        <taxon>Metazoa</taxon>
        <taxon>Spiralia</taxon>
        <taxon>Lophotrochozoa</taxon>
        <taxon>Platyhelminthes</taxon>
        <taxon>Monogenea</taxon>
        <taxon>Polyopisthocotylea</taxon>
        <taxon>Polystomatidea</taxon>
        <taxon>Polystomatidae</taxon>
        <taxon>Protopolystoma</taxon>
    </lineage>
</organism>
<comment type="caution">
    <text evidence="3">The sequence shown here is derived from an EMBL/GenBank/DDBJ whole genome shotgun (WGS) entry which is preliminary data.</text>
</comment>
<evidence type="ECO:0000313" key="3">
    <source>
        <dbReference type="EMBL" id="VEL41433.1"/>
    </source>
</evidence>
<evidence type="ECO:0000313" key="4">
    <source>
        <dbReference type="Proteomes" id="UP000784294"/>
    </source>
</evidence>
<proteinExistence type="predicted"/>
<evidence type="ECO:0000256" key="1">
    <source>
        <dbReference type="SAM" id="MobiDB-lite"/>
    </source>
</evidence>
<dbReference type="EMBL" id="CAAALY010269324">
    <property type="protein sequence ID" value="VEL41433.1"/>
    <property type="molecule type" value="Genomic_DNA"/>
</dbReference>
<feature type="compositionally biased region" description="Basic and acidic residues" evidence="1">
    <location>
        <begin position="10"/>
        <end position="28"/>
    </location>
</feature>
<feature type="region of interest" description="Disordered" evidence="1">
    <location>
        <begin position="1"/>
        <end position="28"/>
    </location>
</feature>
<reference evidence="3" key="1">
    <citation type="submission" date="2018-11" db="EMBL/GenBank/DDBJ databases">
        <authorList>
            <consortium name="Pathogen Informatics"/>
        </authorList>
    </citation>
    <scope>NUCLEOTIDE SEQUENCE</scope>
</reference>
<keyword evidence="2" id="KW-0472">Membrane</keyword>
<dbReference type="Proteomes" id="UP000784294">
    <property type="component" value="Unassembled WGS sequence"/>
</dbReference>
<gene>
    <name evidence="3" type="ORF">PXEA_LOCUS34873</name>
</gene>
<feature type="transmembrane region" description="Helical" evidence="2">
    <location>
        <begin position="79"/>
        <end position="99"/>
    </location>
</feature>
<accession>A0A448XP57</accession>
<dbReference type="AlphaFoldDB" id="A0A448XP57"/>
<evidence type="ECO:0000256" key="2">
    <source>
        <dbReference type="SAM" id="Phobius"/>
    </source>
</evidence>
<keyword evidence="2" id="KW-0812">Transmembrane</keyword>
<sequence>MFTDDFGGTEEVKSMINRDEDKEQLSSQTEKEFNGSIFAKLANSAVQIANPLREISFTVDASQCRPEGIHPDETNNAKLIIMGLAIFGSIIFEVTATFYSNLSPLMWLVFGLT</sequence>